<dbReference type="EMBL" id="JAODUO010000878">
    <property type="protein sequence ID" value="KAK2173413.1"/>
    <property type="molecule type" value="Genomic_DNA"/>
</dbReference>
<gene>
    <name evidence="4" type="ORF">NP493_877g02034</name>
</gene>
<dbReference type="AlphaFoldDB" id="A0AAD9KMZ9"/>
<evidence type="ECO:0000256" key="2">
    <source>
        <dbReference type="ARBA" id="ARBA00022837"/>
    </source>
</evidence>
<dbReference type="CDD" id="cd00051">
    <property type="entry name" value="EFh"/>
    <property type="match status" value="2"/>
</dbReference>
<reference evidence="4" key="1">
    <citation type="journal article" date="2023" name="Mol. Biol. Evol.">
        <title>Third-Generation Sequencing Reveals the Adaptive Role of the Epigenome in Three Deep-Sea Polychaetes.</title>
        <authorList>
            <person name="Perez M."/>
            <person name="Aroh O."/>
            <person name="Sun Y."/>
            <person name="Lan Y."/>
            <person name="Juniper S.K."/>
            <person name="Young C.R."/>
            <person name="Angers B."/>
            <person name="Qian P.Y."/>
        </authorList>
    </citation>
    <scope>NUCLEOTIDE SEQUENCE</scope>
    <source>
        <strain evidence="4">R07B-5</strain>
    </source>
</reference>
<dbReference type="Pfam" id="PF13499">
    <property type="entry name" value="EF-hand_7"/>
    <property type="match status" value="2"/>
</dbReference>
<dbReference type="PROSITE" id="PS00018">
    <property type="entry name" value="EF_HAND_1"/>
    <property type="match status" value="3"/>
</dbReference>
<dbReference type="FunFam" id="1.10.238.10:FF:000001">
    <property type="entry name" value="Calmodulin 1"/>
    <property type="match status" value="1"/>
</dbReference>
<dbReference type="PROSITE" id="PS50222">
    <property type="entry name" value="EF_HAND_2"/>
    <property type="match status" value="4"/>
</dbReference>
<evidence type="ECO:0000313" key="4">
    <source>
        <dbReference type="EMBL" id="KAK2173413.1"/>
    </source>
</evidence>
<dbReference type="GO" id="GO:0005509">
    <property type="term" value="F:calcium ion binding"/>
    <property type="evidence" value="ECO:0007669"/>
    <property type="project" value="InterPro"/>
</dbReference>
<dbReference type="SUPFAM" id="SSF47473">
    <property type="entry name" value="EF-hand"/>
    <property type="match status" value="1"/>
</dbReference>
<accession>A0AAD9KMZ9</accession>
<name>A0AAD9KMZ9_RIDPI</name>
<proteinExistence type="predicted"/>
<keyword evidence="5" id="KW-1185">Reference proteome</keyword>
<dbReference type="SMART" id="SM00054">
    <property type="entry name" value="EFh"/>
    <property type="match status" value="4"/>
</dbReference>
<evidence type="ECO:0000259" key="3">
    <source>
        <dbReference type="PROSITE" id="PS50222"/>
    </source>
</evidence>
<feature type="domain" description="EF-hand" evidence="3">
    <location>
        <begin position="64"/>
        <end position="99"/>
    </location>
</feature>
<sequence>MEIHGVVCVNKLDLRNHTSVVHYPPPKAQWRSGAVAIASDSHIRETGSDVVPNVVQIRPLYIAPAHSEFRAAFELFDKDHSGAISKEELGTVMRNLGMNPTDEELHEQIRMHDADDSGQIEFDEFCSMMARHLHDEGSKDEFLRDAFRKFDQDGNGRITADELRHVMHNLGETMTDDEIDEMIRAADTDGDGQIDYEGTSPANTSTAGARVQWPPRSWRRYPRRGAAAYVLYVANIFYSLDEGRI</sequence>
<evidence type="ECO:0000256" key="1">
    <source>
        <dbReference type="ARBA" id="ARBA00022737"/>
    </source>
</evidence>
<dbReference type="PANTHER" id="PTHR23050">
    <property type="entry name" value="CALCIUM BINDING PROTEIN"/>
    <property type="match status" value="1"/>
</dbReference>
<dbReference type="InterPro" id="IPR002048">
    <property type="entry name" value="EF_hand_dom"/>
</dbReference>
<feature type="domain" description="EF-hand" evidence="3">
    <location>
        <begin position="100"/>
        <end position="135"/>
    </location>
</feature>
<dbReference type="Gene3D" id="1.10.238.10">
    <property type="entry name" value="EF-hand"/>
    <property type="match status" value="2"/>
</dbReference>
<organism evidence="4 5">
    <name type="scientific">Ridgeia piscesae</name>
    <name type="common">Tubeworm</name>
    <dbReference type="NCBI Taxonomy" id="27915"/>
    <lineage>
        <taxon>Eukaryota</taxon>
        <taxon>Metazoa</taxon>
        <taxon>Spiralia</taxon>
        <taxon>Lophotrochozoa</taxon>
        <taxon>Annelida</taxon>
        <taxon>Polychaeta</taxon>
        <taxon>Sedentaria</taxon>
        <taxon>Canalipalpata</taxon>
        <taxon>Sabellida</taxon>
        <taxon>Siboglinidae</taxon>
        <taxon>Ridgeia</taxon>
    </lineage>
</organism>
<evidence type="ECO:0000313" key="5">
    <source>
        <dbReference type="Proteomes" id="UP001209878"/>
    </source>
</evidence>
<keyword evidence="1" id="KW-0677">Repeat</keyword>
<keyword evidence="2" id="KW-0106">Calcium</keyword>
<dbReference type="InterPro" id="IPR018247">
    <property type="entry name" value="EF_Hand_1_Ca_BS"/>
</dbReference>
<dbReference type="InterPro" id="IPR011992">
    <property type="entry name" value="EF-hand-dom_pair"/>
</dbReference>
<protein>
    <recommendedName>
        <fullName evidence="3">EF-hand domain-containing protein</fullName>
    </recommendedName>
</protein>
<comment type="caution">
    <text evidence="4">The sequence shown here is derived from an EMBL/GenBank/DDBJ whole genome shotgun (WGS) entry which is preliminary data.</text>
</comment>
<dbReference type="Proteomes" id="UP001209878">
    <property type="component" value="Unassembled WGS sequence"/>
</dbReference>
<dbReference type="InterPro" id="IPR050145">
    <property type="entry name" value="Centrin_CML-like"/>
</dbReference>
<feature type="domain" description="EF-hand" evidence="3">
    <location>
        <begin position="174"/>
        <end position="209"/>
    </location>
</feature>
<feature type="domain" description="EF-hand" evidence="3">
    <location>
        <begin position="138"/>
        <end position="173"/>
    </location>
</feature>